<organism evidence="1 2">
    <name type="scientific">Legionella lansingensis</name>
    <dbReference type="NCBI Taxonomy" id="45067"/>
    <lineage>
        <taxon>Bacteria</taxon>
        <taxon>Pseudomonadati</taxon>
        <taxon>Pseudomonadota</taxon>
        <taxon>Gammaproteobacteria</taxon>
        <taxon>Legionellales</taxon>
        <taxon>Legionellaceae</taxon>
        <taxon>Legionella</taxon>
    </lineage>
</organism>
<evidence type="ECO:0000313" key="1">
    <source>
        <dbReference type="EMBL" id="KTD19262.1"/>
    </source>
</evidence>
<dbReference type="RefSeq" id="WP_028373085.1">
    <property type="nucleotide sequence ID" value="NZ_CAAAJD010000010.1"/>
</dbReference>
<accession>A0A0W0VGJ7</accession>
<name>A0A0W0VGJ7_9GAMM</name>
<dbReference type="EMBL" id="LNYI01000053">
    <property type="protein sequence ID" value="KTD19262.1"/>
    <property type="molecule type" value="Genomic_DNA"/>
</dbReference>
<sequence>MSLSKECRYLFEVLVKTYTKSKDKNHQQIYSKLLLILDEIRNFPERHSDLDLIGQLSASAVISFEDNPHFASAVKTLIHNYQQRTSTLNLLTPLSKTGNTEQPLELEKEQTKEESPGLFFLELQAAFRKRAERMTRSEIKAKFLNLP</sequence>
<comment type="caution">
    <text evidence="1">The sequence shown here is derived from an EMBL/GenBank/DDBJ whole genome shotgun (WGS) entry which is preliminary data.</text>
</comment>
<dbReference type="AlphaFoldDB" id="A0A0W0VGJ7"/>
<dbReference type="PATRIC" id="fig|45067.4.peg.2222"/>
<protein>
    <submittedName>
        <fullName evidence="1">Uncharacterized protein</fullName>
    </submittedName>
</protein>
<dbReference type="OrthoDB" id="5653907at2"/>
<dbReference type="Proteomes" id="UP000054869">
    <property type="component" value="Unassembled WGS sequence"/>
</dbReference>
<evidence type="ECO:0000313" key="2">
    <source>
        <dbReference type="Proteomes" id="UP000054869"/>
    </source>
</evidence>
<reference evidence="1 2" key="1">
    <citation type="submission" date="2015-11" db="EMBL/GenBank/DDBJ databases">
        <title>Genomic analysis of 38 Legionella species identifies large and diverse effector repertoires.</title>
        <authorList>
            <person name="Burstein D."/>
            <person name="Amaro F."/>
            <person name="Zusman T."/>
            <person name="Lifshitz Z."/>
            <person name="Cohen O."/>
            <person name="Gilbert J.A."/>
            <person name="Pupko T."/>
            <person name="Shuman H.A."/>
            <person name="Segal G."/>
        </authorList>
    </citation>
    <scope>NUCLEOTIDE SEQUENCE [LARGE SCALE GENOMIC DNA]</scope>
    <source>
        <strain evidence="1 2">ATCC 49751</strain>
    </source>
</reference>
<gene>
    <name evidence="1" type="ORF">Llan_2114</name>
</gene>
<proteinExistence type="predicted"/>
<keyword evidence="2" id="KW-1185">Reference proteome</keyword>